<accession>A0AAX3U1U7</accession>
<name>A0AAX3U1U7_9VIBR</name>
<protein>
    <submittedName>
        <fullName evidence="1">Uncharacterized protein</fullName>
    </submittedName>
</protein>
<dbReference type="Proteomes" id="UP001239257">
    <property type="component" value="Chromosome 1"/>
</dbReference>
<organism evidence="1 2">
    <name type="scientific">Vibrio aestuarianus</name>
    <dbReference type="NCBI Taxonomy" id="28171"/>
    <lineage>
        <taxon>Bacteria</taxon>
        <taxon>Pseudomonadati</taxon>
        <taxon>Pseudomonadota</taxon>
        <taxon>Gammaproteobacteria</taxon>
        <taxon>Vibrionales</taxon>
        <taxon>Vibrionaceae</taxon>
        <taxon>Vibrio</taxon>
    </lineage>
</organism>
<evidence type="ECO:0000313" key="2">
    <source>
        <dbReference type="Proteomes" id="UP001239257"/>
    </source>
</evidence>
<reference evidence="1" key="1">
    <citation type="submission" date="2022-02" db="EMBL/GenBank/DDBJ databases">
        <title>Emergence and expansion in Europe of a Vibrio aestuarianus clonal complex pathogenic for oysters.</title>
        <authorList>
            <person name="Mesnil A."/>
            <person name="Travers M.-A."/>
        </authorList>
    </citation>
    <scope>NUCLEOTIDE SEQUENCE</scope>
    <source>
        <strain evidence="1">U29</strain>
    </source>
</reference>
<dbReference type="EMBL" id="CP118709">
    <property type="protein sequence ID" value="WGK81037.1"/>
    <property type="molecule type" value="Genomic_DNA"/>
</dbReference>
<proteinExistence type="predicted"/>
<dbReference type="RefSeq" id="WP_301064271.1">
    <property type="nucleotide sequence ID" value="NZ_CP118709.1"/>
</dbReference>
<dbReference type="AlphaFoldDB" id="A0AAX3U1U7"/>
<evidence type="ECO:0000313" key="1">
    <source>
        <dbReference type="EMBL" id="WGK81037.1"/>
    </source>
</evidence>
<gene>
    <name evidence="1" type="ORF">PYE51_10415</name>
</gene>
<sequence>MLKSSNIGSIQLRTVYVLGAATRLASYNFSKFTLAQVKHLKPREQKEVDIHNQSCQLAGSNAVSQHVHGASKKAALFVKKKSVGEV</sequence>